<dbReference type="SMART" id="SM01231">
    <property type="entry name" value="H-kinase_dim"/>
    <property type="match status" value="1"/>
</dbReference>
<dbReference type="GO" id="GO:0004673">
    <property type="term" value="F:protein histidine kinase activity"/>
    <property type="evidence" value="ECO:0007669"/>
    <property type="project" value="UniProtKB-EC"/>
</dbReference>
<feature type="compositionally biased region" description="Polar residues" evidence="8">
    <location>
        <begin position="214"/>
        <end position="227"/>
    </location>
</feature>
<evidence type="ECO:0000259" key="10">
    <source>
        <dbReference type="PROSITE" id="PS50851"/>
    </source>
</evidence>
<dbReference type="PANTHER" id="PTHR43395:SF1">
    <property type="entry name" value="CHEMOTAXIS PROTEIN CHEA"/>
    <property type="match status" value="1"/>
</dbReference>
<dbReference type="InterPro" id="IPR002545">
    <property type="entry name" value="CheW-lke_dom"/>
</dbReference>
<dbReference type="PROSITE" id="PS50109">
    <property type="entry name" value="HIS_KIN"/>
    <property type="match status" value="1"/>
</dbReference>
<gene>
    <name evidence="12" type="ORF">QCL97_000135</name>
</gene>
<dbReference type="InterPro" id="IPR004105">
    <property type="entry name" value="CheA-like_dim"/>
</dbReference>
<evidence type="ECO:0000256" key="2">
    <source>
        <dbReference type="ARBA" id="ARBA00012438"/>
    </source>
</evidence>
<feature type="compositionally biased region" description="Pro residues" evidence="8">
    <location>
        <begin position="180"/>
        <end position="192"/>
    </location>
</feature>
<feature type="region of interest" description="Disordered" evidence="8">
    <location>
        <begin position="174"/>
        <end position="227"/>
    </location>
</feature>
<dbReference type="Pfam" id="PF02518">
    <property type="entry name" value="HATPase_c"/>
    <property type="match status" value="1"/>
</dbReference>
<dbReference type="InterPro" id="IPR036061">
    <property type="entry name" value="CheW-like_dom_sf"/>
</dbReference>
<protein>
    <recommendedName>
        <fullName evidence="2">histidine kinase</fullName>
        <ecNumber evidence="2">2.7.13.3</ecNumber>
    </recommendedName>
</protein>
<dbReference type="PANTHER" id="PTHR43395">
    <property type="entry name" value="SENSOR HISTIDINE KINASE CHEA"/>
    <property type="match status" value="1"/>
</dbReference>
<dbReference type="Pfam" id="PF01627">
    <property type="entry name" value="Hpt"/>
    <property type="match status" value="1"/>
</dbReference>
<dbReference type="InterPro" id="IPR036641">
    <property type="entry name" value="HPT_dom_sf"/>
</dbReference>
<evidence type="ECO:0000259" key="11">
    <source>
        <dbReference type="PROSITE" id="PS50894"/>
    </source>
</evidence>
<dbReference type="PROSITE" id="PS50851">
    <property type="entry name" value="CHEW"/>
    <property type="match status" value="1"/>
</dbReference>
<evidence type="ECO:0000256" key="8">
    <source>
        <dbReference type="SAM" id="MobiDB-lite"/>
    </source>
</evidence>
<dbReference type="InterPro" id="IPR003594">
    <property type="entry name" value="HATPase_dom"/>
</dbReference>
<dbReference type="CDD" id="cd16916">
    <property type="entry name" value="HATPase_CheA-like"/>
    <property type="match status" value="1"/>
</dbReference>
<name>A0ABU8UW32_9NEIS</name>
<dbReference type="Proteomes" id="UP001224516">
    <property type="component" value="Unassembled WGS sequence"/>
</dbReference>
<dbReference type="SUPFAM" id="SSF47384">
    <property type="entry name" value="Homodimeric domain of signal transducing histidine kinase"/>
    <property type="match status" value="1"/>
</dbReference>
<evidence type="ECO:0000256" key="4">
    <source>
        <dbReference type="ARBA" id="ARBA00022679"/>
    </source>
</evidence>
<dbReference type="Pfam" id="PF01584">
    <property type="entry name" value="CheW"/>
    <property type="match status" value="1"/>
</dbReference>
<dbReference type="InterPro" id="IPR037006">
    <property type="entry name" value="CheA-like_homodim_sf"/>
</dbReference>
<dbReference type="InterPro" id="IPR051315">
    <property type="entry name" value="Bact_Chemotaxis_CheA"/>
</dbReference>
<comment type="caution">
    <text evidence="12">The sequence shown here is derived from an EMBL/GenBank/DDBJ whole genome shotgun (WGS) entry which is preliminary data.</text>
</comment>
<dbReference type="Gene3D" id="1.10.287.560">
    <property type="entry name" value="Histidine kinase CheA-like, homodimeric domain"/>
    <property type="match status" value="1"/>
</dbReference>
<keyword evidence="6" id="KW-0902">Two-component regulatory system</keyword>
<dbReference type="SUPFAM" id="SSF55874">
    <property type="entry name" value="ATPase domain of HSP90 chaperone/DNA topoisomerase II/histidine kinase"/>
    <property type="match status" value="1"/>
</dbReference>
<dbReference type="PRINTS" id="PR00344">
    <property type="entry name" value="BCTRLSENSOR"/>
</dbReference>
<evidence type="ECO:0000259" key="9">
    <source>
        <dbReference type="PROSITE" id="PS50109"/>
    </source>
</evidence>
<keyword evidence="13" id="KW-1185">Reference proteome</keyword>
<evidence type="ECO:0000256" key="7">
    <source>
        <dbReference type="PROSITE-ProRule" id="PRU00110"/>
    </source>
</evidence>
<dbReference type="InterPro" id="IPR005467">
    <property type="entry name" value="His_kinase_dom"/>
</dbReference>
<dbReference type="SUPFAM" id="SSF47226">
    <property type="entry name" value="Histidine-containing phosphotransfer domain, HPT domain"/>
    <property type="match status" value="1"/>
</dbReference>
<dbReference type="SMART" id="SM00260">
    <property type="entry name" value="CheW"/>
    <property type="match status" value="1"/>
</dbReference>
<accession>A0ABU8UW32</accession>
<dbReference type="PROSITE" id="PS50894">
    <property type="entry name" value="HPT"/>
    <property type="match status" value="1"/>
</dbReference>
<dbReference type="Gene3D" id="3.30.565.10">
    <property type="entry name" value="Histidine kinase-like ATPase, C-terminal domain"/>
    <property type="match status" value="1"/>
</dbReference>
<feature type="modified residue" description="Phosphohistidine" evidence="7">
    <location>
        <position position="50"/>
    </location>
</feature>
<reference evidence="12 13" key="1">
    <citation type="submission" date="2023-12" db="EMBL/GenBank/DDBJ databases">
        <title>Evaluation and characterization of a potential secondary metabolite violacein from indigenous Chromobacterium amazonense SAM215.</title>
        <authorList>
            <person name="Tarafdar M.R."/>
            <person name="Abedin S.M."/>
            <person name="Atiqua A."/>
            <person name="Saha A."/>
            <person name="Khan S.N."/>
        </authorList>
    </citation>
    <scope>NUCLEOTIDE SEQUENCE [LARGE SCALE GENOMIC DNA]</scope>
    <source>
        <strain evidence="12 13">SAM215</strain>
    </source>
</reference>
<dbReference type="Gene3D" id="1.20.120.160">
    <property type="entry name" value="HPT domain"/>
    <property type="match status" value="1"/>
</dbReference>
<evidence type="ECO:0000256" key="3">
    <source>
        <dbReference type="ARBA" id="ARBA00022553"/>
    </source>
</evidence>
<evidence type="ECO:0000256" key="1">
    <source>
        <dbReference type="ARBA" id="ARBA00000085"/>
    </source>
</evidence>
<dbReference type="SUPFAM" id="SSF50341">
    <property type="entry name" value="CheW-like"/>
    <property type="match status" value="1"/>
</dbReference>
<feature type="domain" description="Histidine kinase" evidence="9">
    <location>
        <begin position="240"/>
        <end position="481"/>
    </location>
</feature>
<comment type="catalytic activity">
    <reaction evidence="1">
        <text>ATP + protein L-histidine = ADP + protein N-phospho-L-histidine.</text>
        <dbReference type="EC" id="2.7.13.3"/>
    </reaction>
</comment>
<dbReference type="EC" id="2.7.13.3" evidence="2"/>
<keyword evidence="3 7" id="KW-0597">Phosphoprotein</keyword>
<dbReference type="Gene3D" id="2.30.30.40">
    <property type="entry name" value="SH3 Domains"/>
    <property type="match status" value="1"/>
</dbReference>
<dbReference type="EMBL" id="JAVFJF020000001">
    <property type="protein sequence ID" value="MEJ8673115.1"/>
    <property type="molecule type" value="Genomic_DNA"/>
</dbReference>
<evidence type="ECO:0000313" key="12">
    <source>
        <dbReference type="EMBL" id="MEJ8673115.1"/>
    </source>
</evidence>
<dbReference type="InterPro" id="IPR008207">
    <property type="entry name" value="Sig_transdc_His_kin_Hpt_dom"/>
</dbReference>
<evidence type="ECO:0000313" key="13">
    <source>
        <dbReference type="Proteomes" id="UP001224516"/>
    </source>
</evidence>
<dbReference type="InterPro" id="IPR004358">
    <property type="entry name" value="Sig_transdc_His_kin-like_C"/>
</dbReference>
<sequence length="625" mass="66465">MSEFGGMEELLQDFLMESTDLLSDVDNKLVELEKRPEDKALLNDIFRGFHTIKGGAGFLNVIPMVNLCHRTENLFDKLRNGEMHITPEVMDVILDATGIVRDMFGTLGQGLMPGDADPHTLAALDAALAGEPLVAEAAPAAAAPTAEPAAAPAGSGPDWNQLYQAVAPAAAPAAAAPQHAAPPAPTPAPAPKAEPAAATPAPPAPAKPAPAKPSSSGPVASGPQENTIRIDTVRLDMVLNLSGEIGLTKNRLTTLRTEILQGNRDTNTLRSLDEAISQLDLLVGDLQNAVMKTRMQPIGRLFQKYPRLARDLARQLGKEVELVLSGEETELDKTMIEDLNDPLVHLVRNAVDHGIESPEERIAAGKKPQALVQLTAEQVGDHILIEITDDGKGMNPDALRRKAIEKGLIDTETANSLDEKQCLQLIFLPGFSTKDQISSVSGRGVGMDVVRTNIQKLNGRIDINSVGGEGTRISISLPLTLAILPVLVVRACNQPFAVPLAMVREIITIDGSAIQEVSGRPTIVVRDEILPLKTLAGLLGWEPTQKPYFGVLMQSAEKSFILAIDSFVGRDDVVIKPLQNIRPKGVAGATLSGDGSVVLVLDMEDLLASSEGSNAGVRTTDMIAT</sequence>
<evidence type="ECO:0000256" key="6">
    <source>
        <dbReference type="ARBA" id="ARBA00023012"/>
    </source>
</evidence>
<dbReference type="CDD" id="cd00088">
    <property type="entry name" value="HPT"/>
    <property type="match status" value="1"/>
</dbReference>
<dbReference type="RefSeq" id="WP_052246600.1">
    <property type="nucleotide sequence ID" value="NZ_JARBFV010000001.1"/>
</dbReference>
<dbReference type="SMART" id="SM00387">
    <property type="entry name" value="HATPase_c"/>
    <property type="match status" value="1"/>
</dbReference>
<keyword evidence="4 12" id="KW-0808">Transferase</keyword>
<proteinExistence type="predicted"/>
<organism evidence="12 13">
    <name type="scientific">Chromobacterium amazonense</name>
    <dbReference type="NCBI Taxonomy" id="1382803"/>
    <lineage>
        <taxon>Bacteria</taxon>
        <taxon>Pseudomonadati</taxon>
        <taxon>Pseudomonadota</taxon>
        <taxon>Betaproteobacteria</taxon>
        <taxon>Neisseriales</taxon>
        <taxon>Chromobacteriaceae</taxon>
        <taxon>Chromobacterium</taxon>
    </lineage>
</organism>
<feature type="domain" description="CheW-like" evidence="10">
    <location>
        <begin position="483"/>
        <end position="612"/>
    </location>
</feature>
<dbReference type="InterPro" id="IPR036097">
    <property type="entry name" value="HisK_dim/P_sf"/>
</dbReference>
<feature type="compositionally biased region" description="Pro residues" evidence="8">
    <location>
        <begin position="200"/>
        <end position="211"/>
    </location>
</feature>
<dbReference type="Pfam" id="PF02895">
    <property type="entry name" value="H-kinase_dim"/>
    <property type="match status" value="1"/>
</dbReference>
<keyword evidence="5" id="KW-0418">Kinase</keyword>
<feature type="domain" description="HPt" evidence="11">
    <location>
        <begin position="3"/>
        <end position="107"/>
    </location>
</feature>
<dbReference type="SMART" id="SM00073">
    <property type="entry name" value="HPT"/>
    <property type="match status" value="1"/>
</dbReference>
<dbReference type="InterPro" id="IPR036890">
    <property type="entry name" value="HATPase_C_sf"/>
</dbReference>
<evidence type="ECO:0000256" key="5">
    <source>
        <dbReference type="ARBA" id="ARBA00022777"/>
    </source>
</evidence>